<name>A0A4S2KIP6_9HYME</name>
<dbReference type="Proteomes" id="UP000310200">
    <property type="component" value="Unassembled WGS sequence"/>
</dbReference>
<protein>
    <submittedName>
        <fullName evidence="2">Uncharacterized protein</fullName>
    </submittedName>
</protein>
<gene>
    <name evidence="2" type="ORF">DBV15_09762</name>
</gene>
<proteinExistence type="predicted"/>
<organism evidence="2 3">
    <name type="scientific">Temnothorax longispinosus</name>
    <dbReference type="NCBI Taxonomy" id="300112"/>
    <lineage>
        <taxon>Eukaryota</taxon>
        <taxon>Metazoa</taxon>
        <taxon>Ecdysozoa</taxon>
        <taxon>Arthropoda</taxon>
        <taxon>Hexapoda</taxon>
        <taxon>Insecta</taxon>
        <taxon>Pterygota</taxon>
        <taxon>Neoptera</taxon>
        <taxon>Endopterygota</taxon>
        <taxon>Hymenoptera</taxon>
        <taxon>Apocrita</taxon>
        <taxon>Aculeata</taxon>
        <taxon>Formicoidea</taxon>
        <taxon>Formicidae</taxon>
        <taxon>Myrmicinae</taxon>
        <taxon>Temnothorax</taxon>
    </lineage>
</organism>
<sequence>MPELANLATLCRSRSYGRSCDFRARKRSLRSLASLFEIVYPPIVASHLHKGAMESWLSDVQRVRIPRPKFGSGNSVRRSNSSVQHSARPEMHTHRQGQDVAKATEELRQALQDKL</sequence>
<feature type="region of interest" description="Disordered" evidence="1">
    <location>
        <begin position="67"/>
        <end position="104"/>
    </location>
</feature>
<dbReference type="AlphaFoldDB" id="A0A4S2KIP6"/>
<keyword evidence="3" id="KW-1185">Reference proteome</keyword>
<dbReference type="EMBL" id="QBLH01002144">
    <property type="protein sequence ID" value="TGZ49421.1"/>
    <property type="molecule type" value="Genomic_DNA"/>
</dbReference>
<accession>A0A4S2KIP6</accession>
<comment type="caution">
    <text evidence="2">The sequence shown here is derived from an EMBL/GenBank/DDBJ whole genome shotgun (WGS) entry which is preliminary data.</text>
</comment>
<feature type="compositionally biased region" description="Basic and acidic residues" evidence="1">
    <location>
        <begin position="87"/>
        <end position="104"/>
    </location>
</feature>
<evidence type="ECO:0000313" key="3">
    <source>
        <dbReference type="Proteomes" id="UP000310200"/>
    </source>
</evidence>
<evidence type="ECO:0000313" key="2">
    <source>
        <dbReference type="EMBL" id="TGZ49421.1"/>
    </source>
</evidence>
<feature type="compositionally biased region" description="Low complexity" evidence="1">
    <location>
        <begin position="71"/>
        <end position="83"/>
    </location>
</feature>
<evidence type="ECO:0000256" key="1">
    <source>
        <dbReference type="SAM" id="MobiDB-lite"/>
    </source>
</evidence>
<reference evidence="2 3" key="1">
    <citation type="journal article" date="2019" name="Philos. Trans. R. Soc. Lond., B, Biol. Sci.">
        <title>Ant behaviour and brain gene expression of defending hosts depend on the ecological success of the intruding social parasite.</title>
        <authorList>
            <person name="Kaur R."/>
            <person name="Stoldt M."/>
            <person name="Jongepier E."/>
            <person name="Feldmeyer B."/>
            <person name="Menzel F."/>
            <person name="Bornberg-Bauer E."/>
            <person name="Foitzik S."/>
        </authorList>
    </citation>
    <scope>NUCLEOTIDE SEQUENCE [LARGE SCALE GENOMIC DNA]</scope>
    <source>
        <tissue evidence="2">Whole body</tissue>
    </source>
</reference>